<name>S0N561_9ENTE</name>
<dbReference type="RefSeq" id="WP_016175965.1">
    <property type="nucleotide sequence ID" value="NZ_KE136390.1"/>
</dbReference>
<dbReference type="Proteomes" id="UP000014136">
    <property type="component" value="Unassembled WGS sequence"/>
</dbReference>
<gene>
    <name evidence="4" type="ORF">OMQ_02204</name>
</gene>
<dbReference type="InterPro" id="IPR014729">
    <property type="entry name" value="Rossmann-like_a/b/a_fold"/>
</dbReference>
<dbReference type="AlphaFoldDB" id="S0N561"/>
<proteinExistence type="inferred from homology"/>
<keyword evidence="5" id="KW-1185">Reference proteome</keyword>
<sequence length="154" mass="16754">MEQNYQTVLVGIDGSEQAKEAFEKAVEVARRNNGKVIVAAVIEPQLPTTMGYTPLSDSILDKEEDEAKEMIQEAKEYAASVSFNNVEGVVAFGSAKTALARELPKKYQVDLVMVGQSGLNAVERFMTGSVASYIIREAPCDVLVVTPTHKEKAD</sequence>
<reference evidence="4 5" key="1">
    <citation type="submission" date="2013-03" db="EMBL/GenBank/DDBJ databases">
        <title>The Genome Sequence of Enterococcus saccharolyticus ATCC_43076 (Illumina only assembly).</title>
        <authorList>
            <consortium name="The Broad Institute Genomics Platform"/>
            <consortium name="The Broad Institute Genome Sequencing Center for Infectious Disease"/>
            <person name="Earl A."/>
            <person name="Russ C."/>
            <person name="Gilmore M."/>
            <person name="Surin D."/>
            <person name="Walker B."/>
            <person name="Young S."/>
            <person name="Zeng Q."/>
            <person name="Gargeya S."/>
            <person name="Fitzgerald M."/>
            <person name="Haas B."/>
            <person name="Abouelleil A."/>
            <person name="Allen A.W."/>
            <person name="Alvarado L."/>
            <person name="Arachchi H.M."/>
            <person name="Berlin A.M."/>
            <person name="Chapman S.B."/>
            <person name="Gainer-Dewar J."/>
            <person name="Goldberg J."/>
            <person name="Griggs A."/>
            <person name="Gujja S."/>
            <person name="Hansen M."/>
            <person name="Howarth C."/>
            <person name="Imamovic A."/>
            <person name="Ireland A."/>
            <person name="Larimer J."/>
            <person name="McCowan C."/>
            <person name="Murphy C."/>
            <person name="Pearson M."/>
            <person name="Poon T.W."/>
            <person name="Priest M."/>
            <person name="Roberts A."/>
            <person name="Saif S."/>
            <person name="Shea T."/>
            <person name="Sisk P."/>
            <person name="Sykes S."/>
            <person name="Wortman J."/>
            <person name="Nusbaum C."/>
            <person name="Birren B."/>
        </authorList>
    </citation>
    <scope>NUCLEOTIDE SEQUENCE [LARGE SCALE GENOMIC DNA]</scope>
    <source>
        <strain evidence="4 5">ATCC 43076</strain>
    </source>
</reference>
<accession>S0N561</accession>
<dbReference type="Pfam" id="PF00582">
    <property type="entry name" value="Usp"/>
    <property type="match status" value="1"/>
</dbReference>
<feature type="domain" description="UspA" evidence="3">
    <location>
        <begin position="5"/>
        <end position="145"/>
    </location>
</feature>
<protein>
    <recommendedName>
        <fullName evidence="2">Universal stress protein</fullName>
    </recommendedName>
</protein>
<dbReference type="PIRSF" id="PIRSF006276">
    <property type="entry name" value="UspA"/>
    <property type="match status" value="1"/>
</dbReference>
<dbReference type="STRING" id="41997.RV16_GL002076"/>
<evidence type="ECO:0000256" key="2">
    <source>
        <dbReference type="PIRNR" id="PIRNR006276"/>
    </source>
</evidence>
<dbReference type="eggNOG" id="COG0589">
    <property type="taxonomic scope" value="Bacteria"/>
</dbReference>
<dbReference type="Gene3D" id="3.40.50.620">
    <property type="entry name" value="HUPs"/>
    <property type="match status" value="1"/>
</dbReference>
<comment type="similarity">
    <text evidence="1 2">Belongs to the universal stress protein A family.</text>
</comment>
<dbReference type="PRINTS" id="PR01438">
    <property type="entry name" value="UNVRSLSTRESS"/>
</dbReference>
<keyword evidence="2" id="KW-0963">Cytoplasm</keyword>
<comment type="subcellular location">
    <subcellularLocation>
        <location evidence="2">Cytoplasm</location>
    </subcellularLocation>
</comment>
<dbReference type="EMBL" id="AHYT01000010">
    <property type="protein sequence ID" value="EOT26429.1"/>
    <property type="molecule type" value="Genomic_DNA"/>
</dbReference>
<evidence type="ECO:0000259" key="3">
    <source>
        <dbReference type="Pfam" id="PF00582"/>
    </source>
</evidence>
<dbReference type="OrthoDB" id="9789668at2"/>
<evidence type="ECO:0000313" key="5">
    <source>
        <dbReference type="Proteomes" id="UP000014136"/>
    </source>
</evidence>
<evidence type="ECO:0000313" key="4">
    <source>
        <dbReference type="EMBL" id="EOT26429.1"/>
    </source>
</evidence>
<dbReference type="InterPro" id="IPR006015">
    <property type="entry name" value="Universal_stress_UspA"/>
</dbReference>
<dbReference type="CDD" id="cd00293">
    <property type="entry name" value="USP-like"/>
    <property type="match status" value="1"/>
</dbReference>
<dbReference type="SUPFAM" id="SSF52402">
    <property type="entry name" value="Adenine nucleotide alpha hydrolases-like"/>
    <property type="match status" value="1"/>
</dbReference>
<dbReference type="PANTHER" id="PTHR46268:SF6">
    <property type="entry name" value="UNIVERSAL STRESS PROTEIN UP12"/>
    <property type="match status" value="1"/>
</dbReference>
<organism evidence="4 5">
    <name type="scientific">Enterococcus saccharolyticus subsp. saccharolyticus ATCC 43076</name>
    <dbReference type="NCBI Taxonomy" id="1139996"/>
    <lineage>
        <taxon>Bacteria</taxon>
        <taxon>Bacillati</taxon>
        <taxon>Bacillota</taxon>
        <taxon>Bacilli</taxon>
        <taxon>Lactobacillales</taxon>
        <taxon>Enterococcaceae</taxon>
        <taxon>Enterococcus</taxon>
    </lineage>
</organism>
<dbReference type="GO" id="GO:0005737">
    <property type="term" value="C:cytoplasm"/>
    <property type="evidence" value="ECO:0007669"/>
    <property type="project" value="UniProtKB-SubCell"/>
</dbReference>
<dbReference type="InterPro" id="IPR006016">
    <property type="entry name" value="UspA"/>
</dbReference>
<dbReference type="PATRIC" id="fig|1139996.3.peg.2167"/>
<dbReference type="HOGENOM" id="CLU_049301_16_0_9"/>
<comment type="caution">
    <text evidence="4">The sequence shown here is derived from an EMBL/GenBank/DDBJ whole genome shotgun (WGS) entry which is preliminary data.</text>
</comment>
<evidence type="ECO:0000256" key="1">
    <source>
        <dbReference type="ARBA" id="ARBA00008791"/>
    </source>
</evidence>
<dbReference type="PANTHER" id="PTHR46268">
    <property type="entry name" value="STRESS RESPONSE PROTEIN NHAX"/>
    <property type="match status" value="1"/>
</dbReference>